<dbReference type="EMBL" id="QEAQ01000008">
    <property type="protein sequence ID" value="TPX61366.1"/>
    <property type="molecule type" value="Genomic_DNA"/>
</dbReference>
<protein>
    <recommendedName>
        <fullName evidence="3">RIIa domain-containing protein</fullName>
    </recommendedName>
</protein>
<dbReference type="Proteomes" id="UP000318582">
    <property type="component" value="Unassembled WGS sequence"/>
</dbReference>
<dbReference type="SUPFAM" id="SSF47391">
    <property type="entry name" value="Dimerization-anchoring domain of cAMP-dependent PK regulatory subunit"/>
    <property type="match status" value="1"/>
</dbReference>
<proteinExistence type="predicted"/>
<dbReference type="InterPro" id="IPR059162">
    <property type="entry name" value="RIIAD1"/>
</dbReference>
<comment type="caution">
    <text evidence="1">The sequence shown here is derived from an EMBL/GenBank/DDBJ whole genome shotgun (WGS) entry which is preliminary data.</text>
</comment>
<evidence type="ECO:0000313" key="1">
    <source>
        <dbReference type="EMBL" id="TPX61366.1"/>
    </source>
</evidence>
<evidence type="ECO:0000313" key="2">
    <source>
        <dbReference type="Proteomes" id="UP000318582"/>
    </source>
</evidence>
<sequence>MNSARPNVRPNSAQIIDDAMQQKLNIDRIQIRVENELYLREHPEIRHILDFFVNEVLVHQPENLQEFAAGLFSDPALQPKVEKHTQEVQKLQEDMAVMETF</sequence>
<name>A0A507EC65_9FUNG</name>
<reference evidence="1 2" key="1">
    <citation type="journal article" date="2019" name="Sci. Rep.">
        <title>Comparative genomics of chytrid fungi reveal insights into the obligate biotrophic and pathogenic lifestyle of Synchytrium endobioticum.</title>
        <authorList>
            <person name="van de Vossenberg B.T.L.H."/>
            <person name="Warris S."/>
            <person name="Nguyen H.D.T."/>
            <person name="van Gent-Pelzer M.P.E."/>
            <person name="Joly D.L."/>
            <person name="van de Geest H.C."/>
            <person name="Bonants P.J.M."/>
            <person name="Smith D.S."/>
            <person name="Levesque C.A."/>
            <person name="van der Lee T.A.J."/>
        </authorList>
    </citation>
    <scope>NUCLEOTIDE SEQUENCE [LARGE SCALE GENOMIC DNA]</scope>
    <source>
        <strain evidence="1 2">CBS 809.83</strain>
    </source>
</reference>
<accession>A0A507EC65</accession>
<organism evidence="1 2">
    <name type="scientific">Powellomyces hirtus</name>
    <dbReference type="NCBI Taxonomy" id="109895"/>
    <lineage>
        <taxon>Eukaryota</taxon>
        <taxon>Fungi</taxon>
        <taxon>Fungi incertae sedis</taxon>
        <taxon>Chytridiomycota</taxon>
        <taxon>Chytridiomycota incertae sedis</taxon>
        <taxon>Chytridiomycetes</taxon>
        <taxon>Spizellomycetales</taxon>
        <taxon>Powellomycetaceae</taxon>
        <taxon>Powellomyces</taxon>
    </lineage>
</organism>
<dbReference type="AlphaFoldDB" id="A0A507EC65"/>
<keyword evidence="2" id="KW-1185">Reference proteome</keyword>
<gene>
    <name evidence="1" type="ORF">PhCBS80983_g01164</name>
</gene>
<evidence type="ECO:0008006" key="3">
    <source>
        <dbReference type="Google" id="ProtNLM"/>
    </source>
</evidence>
<dbReference type="CDD" id="cd22971">
    <property type="entry name" value="DD_RIIAD1"/>
    <property type="match status" value="1"/>
</dbReference>